<keyword evidence="7" id="KW-1133">Transmembrane helix</keyword>
<evidence type="ECO:0000256" key="6">
    <source>
        <dbReference type="SAM" id="MobiDB-lite"/>
    </source>
</evidence>
<proteinExistence type="predicted"/>
<dbReference type="PANTHER" id="PTHR13593">
    <property type="match status" value="1"/>
</dbReference>
<evidence type="ECO:0000256" key="8">
    <source>
        <dbReference type="SAM" id="SignalP"/>
    </source>
</evidence>
<dbReference type="PROSITE" id="PS50007">
    <property type="entry name" value="PIPLC_X_DOMAIN"/>
    <property type="match status" value="1"/>
</dbReference>
<dbReference type="PANTHER" id="PTHR13593:SF113">
    <property type="entry name" value="SI:DKEY-266F7.9"/>
    <property type="match status" value="1"/>
</dbReference>
<dbReference type="GO" id="GO:0006629">
    <property type="term" value="P:lipid metabolic process"/>
    <property type="evidence" value="ECO:0007669"/>
    <property type="project" value="InterPro"/>
</dbReference>
<dbReference type="InterPro" id="IPR000909">
    <property type="entry name" value="PLipase_C_PInositol-sp_X_dom"/>
</dbReference>
<keyword evidence="11" id="KW-1185">Reference proteome</keyword>
<reference evidence="10 11" key="1">
    <citation type="submission" date="2019-01" db="EMBL/GenBank/DDBJ databases">
        <authorList>
            <consortium name="Pathogen Informatics"/>
        </authorList>
    </citation>
    <scope>NUCLEOTIDE SEQUENCE [LARGE SCALE GENOMIC DNA]</scope>
    <source>
        <strain evidence="10 11">NCTC10179</strain>
    </source>
</reference>
<dbReference type="Pfam" id="PF00388">
    <property type="entry name" value="PI-PLC-X"/>
    <property type="match status" value="1"/>
</dbReference>
<feature type="region of interest" description="Disordered" evidence="6">
    <location>
        <begin position="900"/>
        <end position="1060"/>
    </location>
</feature>
<keyword evidence="10" id="KW-0456">Lyase</keyword>
<dbReference type="InterPro" id="IPR051057">
    <property type="entry name" value="PI-PLC_domain"/>
</dbReference>
<dbReference type="AlphaFoldDB" id="A0A449B5Y4"/>
<evidence type="ECO:0000313" key="10">
    <source>
        <dbReference type="EMBL" id="VEU76017.1"/>
    </source>
</evidence>
<name>A0A449B5Y4_9BACT</name>
<dbReference type="OrthoDB" id="401457at2"/>
<feature type="transmembrane region" description="Helical" evidence="7">
    <location>
        <begin position="1096"/>
        <end position="1116"/>
    </location>
</feature>
<feature type="signal peptide" evidence="8">
    <location>
        <begin position="1"/>
        <end position="26"/>
    </location>
</feature>
<dbReference type="SUPFAM" id="SSF51695">
    <property type="entry name" value="PLC-like phosphodiesterases"/>
    <property type="match status" value="1"/>
</dbReference>
<evidence type="ECO:0000313" key="11">
    <source>
        <dbReference type="Proteomes" id="UP000289497"/>
    </source>
</evidence>
<dbReference type="EC" id="4.6.1.13" evidence="2"/>
<comment type="catalytic activity">
    <reaction evidence="1">
        <text>a 1,2-diacyl-sn-glycero-3-phospho-(1D-myo-inositol) = 1D-myo-inositol 1,2-cyclic phosphate + a 1,2-diacyl-sn-glycerol</text>
        <dbReference type="Rhea" id="RHEA:17093"/>
        <dbReference type="ChEBI" id="CHEBI:17815"/>
        <dbReference type="ChEBI" id="CHEBI:57880"/>
        <dbReference type="ChEBI" id="CHEBI:58484"/>
        <dbReference type="EC" id="4.6.1.13"/>
    </reaction>
</comment>
<dbReference type="Proteomes" id="UP000289497">
    <property type="component" value="Chromosome"/>
</dbReference>
<dbReference type="EMBL" id="LR215039">
    <property type="protein sequence ID" value="VEU76017.1"/>
    <property type="molecule type" value="Genomic_DNA"/>
</dbReference>
<feature type="compositionally biased region" description="Low complexity" evidence="6">
    <location>
        <begin position="963"/>
        <end position="974"/>
    </location>
</feature>
<keyword evidence="7" id="KW-0812">Transmembrane</keyword>
<evidence type="ECO:0000256" key="7">
    <source>
        <dbReference type="SAM" id="Phobius"/>
    </source>
</evidence>
<feature type="compositionally biased region" description="Polar residues" evidence="6">
    <location>
        <begin position="903"/>
        <end position="940"/>
    </location>
</feature>
<evidence type="ECO:0000256" key="3">
    <source>
        <dbReference type="ARBA" id="ARBA00019758"/>
    </source>
</evidence>
<feature type="compositionally biased region" description="Basic and acidic residues" evidence="6">
    <location>
        <begin position="992"/>
        <end position="1002"/>
    </location>
</feature>
<dbReference type="KEGG" id="mcou:NCTC10179_00177"/>
<dbReference type="Gene3D" id="3.20.20.190">
    <property type="entry name" value="Phosphatidylinositol (PI) phosphodiesterase"/>
    <property type="match status" value="1"/>
</dbReference>
<accession>A0A449B5Y4</accession>
<feature type="chain" id="PRO_5018983919" description="1-phosphatidylinositol phosphodiesterase" evidence="8">
    <location>
        <begin position="27"/>
        <end position="1120"/>
    </location>
</feature>
<feature type="domain" description="Phosphatidylinositol-specific phospholipase C X" evidence="9">
    <location>
        <begin position="59"/>
        <end position="212"/>
    </location>
</feature>
<gene>
    <name evidence="10" type="primary">plc</name>
    <name evidence="10" type="ORF">NCTC10179_00177</name>
</gene>
<evidence type="ECO:0000256" key="1">
    <source>
        <dbReference type="ARBA" id="ARBA00001316"/>
    </source>
</evidence>
<dbReference type="SMART" id="SM00148">
    <property type="entry name" value="PLCXc"/>
    <property type="match status" value="1"/>
</dbReference>
<dbReference type="GO" id="GO:0004436">
    <property type="term" value="F:phosphatidylinositol diacylglycerol-lyase activity"/>
    <property type="evidence" value="ECO:0007669"/>
    <property type="project" value="UniProtKB-EC"/>
</dbReference>
<evidence type="ECO:0000256" key="5">
    <source>
        <dbReference type="ARBA" id="ARBA00030782"/>
    </source>
</evidence>
<dbReference type="GO" id="GO:0008081">
    <property type="term" value="F:phosphoric diester hydrolase activity"/>
    <property type="evidence" value="ECO:0007669"/>
    <property type="project" value="InterPro"/>
</dbReference>
<evidence type="ECO:0000256" key="4">
    <source>
        <dbReference type="ARBA" id="ARBA00030474"/>
    </source>
</evidence>
<organism evidence="10 11">
    <name type="scientific">Mycoplasmopsis columboralis</name>
    <dbReference type="NCBI Taxonomy" id="171282"/>
    <lineage>
        <taxon>Bacteria</taxon>
        <taxon>Bacillati</taxon>
        <taxon>Mycoplasmatota</taxon>
        <taxon>Mycoplasmoidales</taxon>
        <taxon>Metamycoplasmataceae</taxon>
        <taxon>Mycoplasmopsis</taxon>
    </lineage>
</organism>
<dbReference type="InterPro" id="IPR017946">
    <property type="entry name" value="PLC-like_Pdiesterase_TIM-brl"/>
</dbReference>
<keyword evidence="7" id="KW-0472">Membrane</keyword>
<dbReference type="RefSeq" id="WP_036434597.1">
    <property type="nucleotide sequence ID" value="NZ_LR215039.1"/>
</dbReference>
<keyword evidence="8" id="KW-0732">Signal</keyword>
<sequence>MSKKKLSRKFLLIGALSAGSAIFASSAIVAQAVYYYDTDKAYSDTGVTNLRLNNWMEDVDGNKRLSELSIPGTHDSAMFSGTGISWVFGQAWAKTQHLDIETQFKQGMRFFDLRANSDLHLVHGAAYSNLRLEQFFEKAKTFFAQHPSETIVIRMKDENIDVNNTQQNQVIANKLRTMLEKHSSILWRNTLNSSRANPTLNELRGKIFIINHWHHKIFSDQKYGIFVNGRNNLVWQDQYDNPPNEKIRYWELMQNSITDVANNFAEQNANNDSIFINFTSLAHGGSQPWSAAKEVNPRILTLMRDNQNVWHHFGIVPLDYAGDSIVLNIVRQNFYYTNKSLRRGILGEWKTQAPQVNVQDFTNYLTLSQPMKDFTVEVYKNDSLVETKVITSDSLRVDLNNYFTLSDELTFKFYKNTPTNFYFKESRKYNELQSVSTVQRNALIDQKHQRLIDLIDSQLPLYQSNNSMDTLVKRWYEDLKQQAQRYWNVPRNQQINTWYDTTLIDVTNKSNLLNAFQRSYKSFLSNLSAFKTNTEAVFSNLTSEVTTNLFKADSINQLNTLLQQPYNSNAFENLQNYFDAQSNKLEYLNYLSLNTYNFVERFANKVSQLQLDQLQVNYEQPQTQLKNLIESLKELFLNLGKTSVVVTIETIKNQVTQTVNSLNSIIESLSVLRDEKIAQDKQSQDRLNDYIDSITSVSYKNANTYQLFLDKVNLDLTKLQVQITWNNQLYTSKVRTHNDTSELVFEELNAKVVDLEFGQITEINDVRGRLSISFKLAALNKDIVSSKAYTNLLSGFRTELQRINFIMRIFDSSEIELEDKNKLPSEVSKSDLLLMLNDFFAEEQVIVRDDLLDIINLDNTKGTLTYKFKISSNLGVLSRYKIDSTDFSDEIIISGLNKETQDDNSVSENQTNTKDNNDISNQIGSSNEEVSQSKDTSLDQNENESDLPKQDSDPVTSDENDVNNDNNNSSNSNSEDTKNVKNADAQDSTVDNSDKNENENKQEQPIIITKNTPISSPKDPQLDQNKADNPKETNNTNSNTDSSQTNNSSNESLEQNPSTQPIVEETKPISNQNDDSQENSTNPLEKVEPAQSNLKYLWLLTLLLIIPLIVIIIIYMKRSK</sequence>
<evidence type="ECO:0000256" key="2">
    <source>
        <dbReference type="ARBA" id="ARBA00012581"/>
    </source>
</evidence>
<protein>
    <recommendedName>
        <fullName evidence="3">1-phosphatidylinositol phosphodiesterase</fullName>
        <ecNumber evidence="2">4.6.1.13</ecNumber>
    </recommendedName>
    <alternativeName>
        <fullName evidence="4">Phosphatidylinositol diacylglycerol-lyase</fullName>
    </alternativeName>
    <alternativeName>
        <fullName evidence="5">Phosphatidylinositol-specific phospholipase C</fullName>
    </alternativeName>
</protein>
<evidence type="ECO:0000259" key="9">
    <source>
        <dbReference type="SMART" id="SM00148"/>
    </source>
</evidence>
<feature type="compositionally biased region" description="Low complexity" evidence="6">
    <location>
        <begin position="1032"/>
        <end position="1056"/>
    </location>
</feature>